<dbReference type="SUPFAM" id="SSF47661">
    <property type="entry name" value="t-snare proteins"/>
    <property type="match status" value="1"/>
</dbReference>
<dbReference type="PROSITE" id="PS50192">
    <property type="entry name" value="T_SNARE"/>
    <property type="match status" value="1"/>
</dbReference>
<feature type="domain" description="T-SNARE coiled-coil homology" evidence="4">
    <location>
        <begin position="172"/>
        <end position="222"/>
    </location>
</feature>
<dbReference type="EMBL" id="NNAY01000392">
    <property type="protein sequence ID" value="OXU28691.1"/>
    <property type="molecule type" value="Genomic_DNA"/>
</dbReference>
<dbReference type="Gene3D" id="1.20.5.110">
    <property type="match status" value="1"/>
</dbReference>
<comment type="caution">
    <text evidence="5">The sequence shown here is derived from an EMBL/GenBank/DDBJ whole genome shotgun (WGS) entry which is preliminary data.</text>
</comment>
<keyword evidence="3" id="KW-0812">Transmembrane</keyword>
<evidence type="ECO:0000259" key="4">
    <source>
        <dbReference type="PROSITE" id="PS50192"/>
    </source>
</evidence>
<dbReference type="InterPro" id="IPR045242">
    <property type="entry name" value="Syntaxin"/>
</dbReference>
<dbReference type="PANTHER" id="PTHR19957:SF139">
    <property type="entry name" value="SYNTAXIN-17"/>
    <property type="match status" value="1"/>
</dbReference>
<dbReference type="GO" id="GO:0006886">
    <property type="term" value="P:intracellular protein transport"/>
    <property type="evidence" value="ECO:0007669"/>
    <property type="project" value="TreeGrafter"/>
</dbReference>
<feature type="transmembrane region" description="Helical" evidence="3">
    <location>
        <begin position="253"/>
        <end position="272"/>
    </location>
</feature>
<dbReference type="CDD" id="cd15846">
    <property type="entry name" value="SNARE_syntaxin17"/>
    <property type="match status" value="1"/>
</dbReference>
<comment type="similarity">
    <text evidence="1">Belongs to the syntaxin family.</text>
</comment>
<dbReference type="GO" id="GO:0000149">
    <property type="term" value="F:SNARE binding"/>
    <property type="evidence" value="ECO:0007669"/>
    <property type="project" value="TreeGrafter"/>
</dbReference>
<evidence type="ECO:0000256" key="3">
    <source>
        <dbReference type="SAM" id="Phobius"/>
    </source>
</evidence>
<sequence>MDLRKINTMSSSLDSEDVKQPIKRLEIPISKFNDVAIPHHLDLLKRHKNNIKKSQGLRDWDRVYTEQINASRIVKQLKQLLHEMDTLRGQVQDSDIATFDKLTMKARTSTLNAIKEYLELELNLPLVKKHLTQASDDHQNTEENPLDNRFMQIQAEEEELERQQACLQAWTSLHNDLEELQKLFIDFNQIVHEQAESVDRIENNVEDVQVNVASGTRSLQQASKYKVMAYPIAGALLGTCLGGPVGLLAGLKFGGLTAIGGGLLGFTGGAILKKKCHIDTNLKQIEGPTELRRKPSTSSQELNKFESKKDS</sequence>
<dbReference type="GO" id="GO:0005886">
    <property type="term" value="C:plasma membrane"/>
    <property type="evidence" value="ECO:0007669"/>
    <property type="project" value="TreeGrafter"/>
</dbReference>
<dbReference type="GO" id="GO:0000421">
    <property type="term" value="C:autophagosome membrane"/>
    <property type="evidence" value="ECO:0007669"/>
    <property type="project" value="TreeGrafter"/>
</dbReference>
<evidence type="ECO:0000256" key="2">
    <source>
        <dbReference type="SAM" id="MobiDB-lite"/>
    </source>
</evidence>
<reference evidence="5 6" key="1">
    <citation type="journal article" date="2017" name="Curr. Biol.">
        <title>The Evolution of Venom by Co-option of Single-Copy Genes.</title>
        <authorList>
            <person name="Martinson E.O."/>
            <person name="Mrinalini"/>
            <person name="Kelkar Y.D."/>
            <person name="Chang C.H."/>
            <person name="Werren J.H."/>
        </authorList>
    </citation>
    <scope>NUCLEOTIDE SEQUENCE [LARGE SCALE GENOMIC DNA]</scope>
    <source>
        <strain evidence="5 6">Alberta</strain>
        <tissue evidence="5">Whole body</tissue>
    </source>
</reference>
<dbReference type="GO" id="GO:0006906">
    <property type="term" value="P:vesicle fusion"/>
    <property type="evidence" value="ECO:0007669"/>
    <property type="project" value="TreeGrafter"/>
</dbReference>
<feature type="region of interest" description="Disordered" evidence="2">
    <location>
        <begin position="289"/>
        <end position="311"/>
    </location>
</feature>
<dbReference type="GO" id="GO:0006887">
    <property type="term" value="P:exocytosis"/>
    <property type="evidence" value="ECO:0007669"/>
    <property type="project" value="TreeGrafter"/>
</dbReference>
<dbReference type="Pfam" id="PF26585">
    <property type="entry name" value="STX17_N"/>
    <property type="match status" value="1"/>
</dbReference>
<keyword evidence="3" id="KW-0472">Membrane</keyword>
<dbReference type="GO" id="GO:0005484">
    <property type="term" value="F:SNAP receptor activity"/>
    <property type="evidence" value="ECO:0007669"/>
    <property type="project" value="TreeGrafter"/>
</dbReference>
<name>A0A232FD31_9HYME</name>
<dbReference type="InterPro" id="IPR059001">
    <property type="entry name" value="STX17_N"/>
</dbReference>
<dbReference type="OrthoDB" id="10035606at2759"/>
<evidence type="ECO:0000313" key="6">
    <source>
        <dbReference type="Proteomes" id="UP000215335"/>
    </source>
</evidence>
<dbReference type="InterPro" id="IPR000727">
    <property type="entry name" value="T_SNARE_dom"/>
</dbReference>
<organism evidence="5 6">
    <name type="scientific">Trichomalopsis sarcophagae</name>
    <dbReference type="NCBI Taxonomy" id="543379"/>
    <lineage>
        <taxon>Eukaryota</taxon>
        <taxon>Metazoa</taxon>
        <taxon>Ecdysozoa</taxon>
        <taxon>Arthropoda</taxon>
        <taxon>Hexapoda</taxon>
        <taxon>Insecta</taxon>
        <taxon>Pterygota</taxon>
        <taxon>Neoptera</taxon>
        <taxon>Endopterygota</taxon>
        <taxon>Hymenoptera</taxon>
        <taxon>Apocrita</taxon>
        <taxon>Proctotrupomorpha</taxon>
        <taxon>Chalcidoidea</taxon>
        <taxon>Pteromalidae</taxon>
        <taxon>Pteromalinae</taxon>
        <taxon>Trichomalopsis</taxon>
    </lineage>
</organism>
<dbReference type="Proteomes" id="UP000215335">
    <property type="component" value="Unassembled WGS sequence"/>
</dbReference>
<evidence type="ECO:0000313" key="5">
    <source>
        <dbReference type="EMBL" id="OXU28691.1"/>
    </source>
</evidence>
<dbReference type="GO" id="GO:0012505">
    <property type="term" value="C:endomembrane system"/>
    <property type="evidence" value="ECO:0007669"/>
    <property type="project" value="TreeGrafter"/>
</dbReference>
<evidence type="ECO:0000256" key="1">
    <source>
        <dbReference type="ARBA" id="ARBA00009063"/>
    </source>
</evidence>
<dbReference type="SMART" id="SM00397">
    <property type="entry name" value="t_SNARE"/>
    <property type="match status" value="1"/>
</dbReference>
<proteinExistence type="inferred from homology"/>
<accession>A0A232FD31</accession>
<dbReference type="GO" id="GO:0031201">
    <property type="term" value="C:SNARE complex"/>
    <property type="evidence" value="ECO:0007669"/>
    <property type="project" value="TreeGrafter"/>
</dbReference>
<dbReference type="InterPro" id="IPR028676">
    <property type="entry name" value="STX17_SNARE"/>
</dbReference>
<dbReference type="GO" id="GO:0048278">
    <property type="term" value="P:vesicle docking"/>
    <property type="evidence" value="ECO:0007669"/>
    <property type="project" value="TreeGrafter"/>
</dbReference>
<keyword evidence="6" id="KW-1185">Reference proteome</keyword>
<dbReference type="PANTHER" id="PTHR19957">
    <property type="entry name" value="SYNTAXIN"/>
    <property type="match status" value="1"/>
</dbReference>
<keyword evidence="3" id="KW-1133">Transmembrane helix</keyword>
<dbReference type="InterPro" id="IPR010989">
    <property type="entry name" value="SNARE"/>
</dbReference>
<dbReference type="Pfam" id="PF05739">
    <property type="entry name" value="SNARE"/>
    <property type="match status" value="1"/>
</dbReference>
<dbReference type="AlphaFoldDB" id="A0A232FD31"/>
<gene>
    <name evidence="5" type="ORF">TSAR_007127</name>
</gene>
<protein>
    <recommendedName>
        <fullName evidence="4">t-SNARE coiled-coil homology domain-containing protein</fullName>
    </recommendedName>
</protein>
<dbReference type="STRING" id="543379.A0A232FD31"/>
<feature type="transmembrane region" description="Helical" evidence="3">
    <location>
        <begin position="227"/>
        <end position="247"/>
    </location>
</feature>